<dbReference type="PANTHER" id="PTHR30149:SF0">
    <property type="entry name" value="HYDROGENASE MATURATION FACTOR HYPD"/>
    <property type="match status" value="1"/>
</dbReference>
<keyword evidence="2" id="KW-0479">Metal-binding</keyword>
<organism evidence="5 6">
    <name type="scientific">Paraferrimonas haliotis</name>
    <dbReference type="NCBI Taxonomy" id="2013866"/>
    <lineage>
        <taxon>Bacteria</taxon>
        <taxon>Pseudomonadati</taxon>
        <taxon>Pseudomonadota</taxon>
        <taxon>Gammaproteobacteria</taxon>
        <taxon>Alteromonadales</taxon>
        <taxon>Ferrimonadaceae</taxon>
        <taxon>Paraferrimonas</taxon>
    </lineage>
</organism>
<dbReference type="Gene3D" id="3.40.50.11740">
    <property type="entry name" value="HypD, alpha/beta domain 2"/>
    <property type="match status" value="2"/>
</dbReference>
<evidence type="ECO:0000256" key="4">
    <source>
        <dbReference type="PIRNR" id="PIRNR005622"/>
    </source>
</evidence>
<evidence type="ECO:0000313" key="5">
    <source>
        <dbReference type="EMBL" id="GLS82805.1"/>
    </source>
</evidence>
<evidence type="ECO:0000256" key="2">
    <source>
        <dbReference type="ARBA" id="ARBA00022723"/>
    </source>
</evidence>
<dbReference type="NCBIfam" id="TIGR00075">
    <property type="entry name" value="hypD"/>
    <property type="match status" value="1"/>
</dbReference>
<dbReference type="PIRSF" id="PIRSF005622">
    <property type="entry name" value="Hydrgn_mat_hypD"/>
    <property type="match status" value="1"/>
</dbReference>
<dbReference type="GO" id="GO:0051604">
    <property type="term" value="P:protein maturation"/>
    <property type="evidence" value="ECO:0007669"/>
    <property type="project" value="TreeGrafter"/>
</dbReference>
<dbReference type="AlphaFoldDB" id="A0AA37WXP2"/>
<keyword evidence="3" id="KW-0408">Iron</keyword>
<dbReference type="PANTHER" id="PTHR30149">
    <property type="entry name" value="HYDROGENASE PROTEIN ASSEMBLY PROTEIN HYPD"/>
    <property type="match status" value="1"/>
</dbReference>
<protein>
    <recommendedName>
        <fullName evidence="4">Hydrogenase maturation factor</fullName>
    </recommendedName>
</protein>
<evidence type="ECO:0000256" key="3">
    <source>
        <dbReference type="ARBA" id="ARBA00023004"/>
    </source>
</evidence>
<reference evidence="5 6" key="1">
    <citation type="journal article" date="2014" name="Int. J. Syst. Evol. Microbiol.">
        <title>Complete genome sequence of Corynebacterium casei LMG S-19264T (=DSM 44701T), isolated from a smear-ripened cheese.</title>
        <authorList>
            <consortium name="US DOE Joint Genome Institute (JGI-PGF)"/>
            <person name="Walter F."/>
            <person name="Albersmeier A."/>
            <person name="Kalinowski J."/>
            <person name="Ruckert C."/>
        </authorList>
    </citation>
    <scope>NUCLEOTIDE SEQUENCE [LARGE SCALE GENOMIC DNA]</scope>
    <source>
        <strain evidence="5 6">NBRC 112785</strain>
    </source>
</reference>
<dbReference type="GO" id="GO:0070025">
    <property type="term" value="F:carbon monoxide binding"/>
    <property type="evidence" value="ECO:0007669"/>
    <property type="project" value="TreeGrafter"/>
</dbReference>
<dbReference type="InterPro" id="IPR042243">
    <property type="entry name" value="HypD_1"/>
</dbReference>
<name>A0AA37WXP2_9GAMM</name>
<dbReference type="Gene3D" id="6.10.20.100">
    <property type="match status" value="1"/>
</dbReference>
<dbReference type="GO" id="GO:0005506">
    <property type="term" value="F:iron ion binding"/>
    <property type="evidence" value="ECO:0007669"/>
    <property type="project" value="TreeGrafter"/>
</dbReference>
<gene>
    <name evidence="5" type="primary">hypD</name>
    <name evidence="5" type="ORF">GCM10007894_07820</name>
</gene>
<comment type="similarity">
    <text evidence="1 4">Belongs to the HypD family.</text>
</comment>
<keyword evidence="6" id="KW-1185">Reference proteome</keyword>
<evidence type="ECO:0000256" key="1">
    <source>
        <dbReference type="ARBA" id="ARBA00007888"/>
    </source>
</evidence>
<comment type="caution">
    <text evidence="5">The sequence shown here is derived from an EMBL/GenBank/DDBJ whole genome shotgun (WGS) entry which is preliminary data.</text>
</comment>
<dbReference type="GO" id="GO:0051539">
    <property type="term" value="F:4 iron, 4 sulfur cluster binding"/>
    <property type="evidence" value="ECO:0007669"/>
    <property type="project" value="TreeGrafter"/>
</dbReference>
<sequence>MKYVDEFRDPAAVRALISEIETALTAVDDAKKPLQIMEVCGGHTHAIFRFGLDKLLPQAIEFVHGPGCPVCVLPRGRIDEAITIANHSDTILCSYGDAVRVPGERGSLLDAKANGADVRIVYSPLDALKLAQAHPDKQVVFFAIGFETTAPATAITLLQARALKVANFSVICHHITIGPPLKAILDDPQVRLDGLIAPGHVSMVVGQQIYQFIVDDYDKPVVTAGFEPIDFLTALLGVIKQIASGQPSVENAYKRAVNDAGNSAAQEAMEQVFELADSQDWRGLGAIEHSGLQLNGAFRSFDAKLRFGLVSAQIEEPEGCACANVLRGLAKPGDCPLFGSQCTPQQPIGALMVSSEGACSAYYQYRQL</sequence>
<evidence type="ECO:0000313" key="6">
    <source>
        <dbReference type="Proteomes" id="UP001157439"/>
    </source>
</evidence>
<accession>A0AA37WXP2</accession>
<dbReference type="Pfam" id="PF01924">
    <property type="entry name" value="HypD"/>
    <property type="match status" value="1"/>
</dbReference>
<dbReference type="Proteomes" id="UP001157439">
    <property type="component" value="Unassembled WGS sequence"/>
</dbReference>
<dbReference type="InterPro" id="IPR002780">
    <property type="entry name" value="Hyd_form_HypD"/>
</dbReference>
<proteinExistence type="inferred from homology"/>
<dbReference type="RefSeq" id="WP_095500017.1">
    <property type="nucleotide sequence ID" value="NZ_BSPO01000002.1"/>
</dbReference>
<dbReference type="EMBL" id="BSPO01000002">
    <property type="protein sequence ID" value="GLS82805.1"/>
    <property type="molecule type" value="Genomic_DNA"/>
</dbReference>
<dbReference type="InterPro" id="IPR042244">
    <property type="entry name" value="HypD_2_sf"/>
</dbReference>